<evidence type="ECO:0000313" key="1">
    <source>
        <dbReference type="EMBL" id="GAA4163610.1"/>
    </source>
</evidence>
<accession>A0ABP7ZLV5</accession>
<evidence type="ECO:0000313" key="2">
    <source>
        <dbReference type="Proteomes" id="UP001415169"/>
    </source>
</evidence>
<dbReference type="Gene3D" id="3.40.50.1240">
    <property type="entry name" value="Phosphoglycerate mutase-like"/>
    <property type="match status" value="1"/>
</dbReference>
<dbReference type="PANTHER" id="PTHR48100:SF51">
    <property type="entry name" value="PHOSPHOGLYCERATE MUTASE"/>
    <property type="match status" value="1"/>
</dbReference>
<reference evidence="1" key="1">
    <citation type="journal article" date="2014" name="Int. J. Syst. Evol. Microbiol.">
        <title>Complete genome of a new Firmicutes species belonging to the dominant human colonic microbiota ('Ruminococcus bicirculans') reveals two chromosomes and a selective capacity to utilize plant glucans.</title>
        <authorList>
            <consortium name="NISC Comparative Sequencing Program"/>
            <person name="Wegmann U."/>
            <person name="Louis P."/>
            <person name="Goesmann A."/>
            <person name="Henrissat B."/>
            <person name="Duncan S.H."/>
            <person name="Flint H.J."/>
        </authorList>
    </citation>
    <scope>NUCLEOTIDE SEQUENCE</scope>
    <source>
        <strain evidence="1">JCM 17590</strain>
    </source>
</reference>
<dbReference type="SMART" id="SM00855">
    <property type="entry name" value="PGAM"/>
    <property type="match status" value="1"/>
</dbReference>
<organism evidence="1 2">
    <name type="scientific">Gryllotalpicola daejeonensis</name>
    <dbReference type="NCBI Taxonomy" id="993087"/>
    <lineage>
        <taxon>Bacteria</taxon>
        <taxon>Bacillati</taxon>
        <taxon>Actinomycetota</taxon>
        <taxon>Actinomycetes</taxon>
        <taxon>Micrococcales</taxon>
        <taxon>Microbacteriaceae</taxon>
        <taxon>Gryllotalpicola</taxon>
    </lineage>
</organism>
<gene>
    <name evidence="1" type="ORF">GCM10022286_24320</name>
</gene>
<name>A0ABP7ZLV5_9MICO</name>
<protein>
    <submittedName>
        <fullName evidence="1">Histidine phosphatase family protein</fullName>
    </submittedName>
</protein>
<dbReference type="SUPFAM" id="SSF53254">
    <property type="entry name" value="Phosphoglycerate mutase-like"/>
    <property type="match status" value="1"/>
</dbReference>
<dbReference type="InterPro" id="IPR013078">
    <property type="entry name" value="His_Pase_superF_clade-1"/>
</dbReference>
<keyword evidence="2" id="KW-1185">Reference proteome</keyword>
<dbReference type="EMBL" id="BAABBV010000001">
    <property type="protein sequence ID" value="GAA4163610.1"/>
    <property type="molecule type" value="Genomic_DNA"/>
</dbReference>
<dbReference type="Proteomes" id="UP001415169">
    <property type="component" value="Unassembled WGS sequence"/>
</dbReference>
<comment type="caution">
    <text evidence="1">The sequence shown here is derived from an EMBL/GenBank/DDBJ whole genome shotgun (WGS) entry which is preliminary data.</text>
</comment>
<dbReference type="PANTHER" id="PTHR48100">
    <property type="entry name" value="BROAD-SPECIFICITY PHOSPHATASE YOR283W-RELATED"/>
    <property type="match status" value="1"/>
</dbReference>
<proteinExistence type="predicted"/>
<dbReference type="Pfam" id="PF00300">
    <property type="entry name" value="His_Phos_1"/>
    <property type="match status" value="1"/>
</dbReference>
<sequence length="234" mass="25869">MRAPTQAIPGYGIRKLAVVASRQVHLVRHGEVYNPDHVLYGRLPEFHLSPLGRRMAQAAADELAARERPVAALIASPLVRAQESAAPISAALGLDIRTEPRIIEPRNHFEGKVMEKAVKNPINWPWLVNPLRPSWGEAYRSIVARMTEAMTDAFALPPLSEDEPGDVVMVSHQLPIWVTHLAIAGERLWHDPRQRRCNLSSITSFEQVDGAFREVGYSDPAAPFLESAVDVGAV</sequence>
<reference evidence="1" key="2">
    <citation type="submission" date="2023-12" db="EMBL/GenBank/DDBJ databases">
        <authorList>
            <person name="Sun Q."/>
            <person name="Inoue M."/>
        </authorList>
    </citation>
    <scope>NUCLEOTIDE SEQUENCE</scope>
    <source>
        <strain evidence="1">JCM 17590</strain>
    </source>
</reference>
<dbReference type="InterPro" id="IPR029033">
    <property type="entry name" value="His_PPase_superfam"/>
</dbReference>
<dbReference type="CDD" id="cd07067">
    <property type="entry name" value="HP_PGM_like"/>
    <property type="match status" value="1"/>
</dbReference>
<dbReference type="InterPro" id="IPR050275">
    <property type="entry name" value="PGM_Phosphatase"/>
</dbReference>